<dbReference type="EMBL" id="JAIWYP010000011">
    <property type="protein sequence ID" value="KAH3740819.1"/>
    <property type="molecule type" value="Genomic_DNA"/>
</dbReference>
<keyword evidence="2" id="KW-1185">Reference proteome</keyword>
<evidence type="ECO:0000313" key="1">
    <source>
        <dbReference type="EMBL" id="KAH3740819.1"/>
    </source>
</evidence>
<protein>
    <submittedName>
        <fullName evidence="1">Uncharacterized protein</fullName>
    </submittedName>
</protein>
<accession>A0A9D4D9V9</accession>
<dbReference type="Proteomes" id="UP000828390">
    <property type="component" value="Unassembled WGS sequence"/>
</dbReference>
<dbReference type="PANTHER" id="PTHR46880">
    <property type="entry name" value="RAS-ASSOCIATING DOMAIN-CONTAINING PROTEIN"/>
    <property type="match status" value="1"/>
</dbReference>
<sequence>MLKQAELARIVPLETADCERSCSTQNDIKTSDRNRLSADRLNTLLRIAINKASVADFDNERAVGAWRVQTTGGLYLSSDFFSVRGASEEMFISR</sequence>
<organism evidence="1 2">
    <name type="scientific">Dreissena polymorpha</name>
    <name type="common">Zebra mussel</name>
    <name type="synonym">Mytilus polymorpha</name>
    <dbReference type="NCBI Taxonomy" id="45954"/>
    <lineage>
        <taxon>Eukaryota</taxon>
        <taxon>Metazoa</taxon>
        <taxon>Spiralia</taxon>
        <taxon>Lophotrochozoa</taxon>
        <taxon>Mollusca</taxon>
        <taxon>Bivalvia</taxon>
        <taxon>Autobranchia</taxon>
        <taxon>Heteroconchia</taxon>
        <taxon>Euheterodonta</taxon>
        <taxon>Imparidentia</taxon>
        <taxon>Neoheterodontei</taxon>
        <taxon>Myida</taxon>
        <taxon>Dreissenoidea</taxon>
        <taxon>Dreissenidae</taxon>
        <taxon>Dreissena</taxon>
    </lineage>
</organism>
<proteinExistence type="predicted"/>
<reference evidence="1" key="2">
    <citation type="submission" date="2020-11" db="EMBL/GenBank/DDBJ databases">
        <authorList>
            <person name="McCartney M.A."/>
            <person name="Auch B."/>
            <person name="Kono T."/>
            <person name="Mallez S."/>
            <person name="Becker A."/>
            <person name="Gohl D.M."/>
            <person name="Silverstein K.A.T."/>
            <person name="Koren S."/>
            <person name="Bechman K.B."/>
            <person name="Herman A."/>
            <person name="Abrahante J.E."/>
            <person name="Garbe J."/>
        </authorList>
    </citation>
    <scope>NUCLEOTIDE SEQUENCE</scope>
    <source>
        <strain evidence="1">Duluth1</strain>
        <tissue evidence="1">Whole animal</tissue>
    </source>
</reference>
<name>A0A9D4D9V9_DREPO</name>
<comment type="caution">
    <text evidence="1">The sequence shown here is derived from an EMBL/GenBank/DDBJ whole genome shotgun (WGS) entry which is preliminary data.</text>
</comment>
<dbReference type="PANTHER" id="PTHR46880:SF5">
    <property type="entry name" value="DUF4371 DOMAIN-CONTAINING PROTEIN"/>
    <property type="match status" value="1"/>
</dbReference>
<reference evidence="1" key="1">
    <citation type="journal article" date="2019" name="bioRxiv">
        <title>The Genome of the Zebra Mussel, Dreissena polymorpha: A Resource for Invasive Species Research.</title>
        <authorList>
            <person name="McCartney M.A."/>
            <person name="Auch B."/>
            <person name="Kono T."/>
            <person name="Mallez S."/>
            <person name="Zhang Y."/>
            <person name="Obille A."/>
            <person name="Becker A."/>
            <person name="Abrahante J.E."/>
            <person name="Garbe J."/>
            <person name="Badalamenti J.P."/>
            <person name="Herman A."/>
            <person name="Mangelson H."/>
            <person name="Liachko I."/>
            <person name="Sullivan S."/>
            <person name="Sone E.D."/>
            <person name="Koren S."/>
            <person name="Silverstein K.A.T."/>
            <person name="Beckman K.B."/>
            <person name="Gohl D.M."/>
        </authorList>
    </citation>
    <scope>NUCLEOTIDE SEQUENCE</scope>
    <source>
        <strain evidence="1">Duluth1</strain>
        <tissue evidence="1">Whole animal</tissue>
    </source>
</reference>
<evidence type="ECO:0000313" key="2">
    <source>
        <dbReference type="Proteomes" id="UP000828390"/>
    </source>
</evidence>
<gene>
    <name evidence="1" type="ORF">DPMN_047531</name>
</gene>
<dbReference type="AlphaFoldDB" id="A0A9D4D9V9"/>